<evidence type="ECO:0000256" key="2">
    <source>
        <dbReference type="PROSITE-ProRule" id="PRU00335"/>
    </source>
</evidence>
<dbReference type="Pfam" id="PF14278">
    <property type="entry name" value="TetR_C_8"/>
    <property type="match status" value="1"/>
</dbReference>
<dbReference type="Proteomes" id="UP000430508">
    <property type="component" value="Chromosome"/>
</dbReference>
<dbReference type="PANTHER" id="PTHR43479:SF7">
    <property type="entry name" value="TETR-FAMILY TRANSCRIPTIONAL REGULATOR"/>
    <property type="match status" value="1"/>
</dbReference>
<proteinExistence type="predicted"/>
<dbReference type="EMBL" id="CP046996">
    <property type="protein sequence ID" value="QHA01186.1"/>
    <property type="molecule type" value="Genomic_DNA"/>
</dbReference>
<feature type="domain" description="HTH tetR-type" evidence="3">
    <location>
        <begin position="11"/>
        <end position="71"/>
    </location>
</feature>
<dbReference type="InterPro" id="IPR009057">
    <property type="entry name" value="Homeodomain-like_sf"/>
</dbReference>
<gene>
    <name evidence="4" type="ORF">GQ588_11340</name>
</gene>
<dbReference type="InterPro" id="IPR050624">
    <property type="entry name" value="HTH-type_Tx_Regulator"/>
</dbReference>
<protein>
    <submittedName>
        <fullName evidence="4">TetR family transcriptional regulator</fullName>
    </submittedName>
</protein>
<dbReference type="AlphaFoldDB" id="A0A857DM42"/>
<accession>A0A857DM42</accession>
<dbReference type="InterPro" id="IPR039532">
    <property type="entry name" value="TetR_C_Firmicutes"/>
</dbReference>
<name>A0A857DM42_9FIRM</name>
<dbReference type="Gene3D" id="1.10.357.10">
    <property type="entry name" value="Tetracycline Repressor, domain 2"/>
    <property type="match status" value="1"/>
</dbReference>
<dbReference type="InterPro" id="IPR001647">
    <property type="entry name" value="HTH_TetR"/>
</dbReference>
<evidence type="ECO:0000256" key="1">
    <source>
        <dbReference type="ARBA" id="ARBA00023125"/>
    </source>
</evidence>
<sequence length="210" mass="24308">MTGIAGPKKSIQTKRIFMDAFIALNHDKMIDKMSIKELCNRVGLNRGTFYLHFQDIYDLREQIENELLNGMKEIFLEFSKDIIIIKDPHIARNAFSSILAYIQKHHLYFEALLGPTGDISFINKIKNYVKLLLVDNLLLRDKENNINKDYYELILEYGLSANVGIIMYWMKNGMKIPIDELVTLYNELMFNGLAQGILTPNTSSRIPKEV</sequence>
<keyword evidence="1 2" id="KW-0238">DNA-binding</keyword>
<dbReference type="SUPFAM" id="SSF46689">
    <property type="entry name" value="Homeodomain-like"/>
    <property type="match status" value="1"/>
</dbReference>
<organism evidence="4 5">
    <name type="scientific">Dehalobacter restrictus</name>
    <dbReference type="NCBI Taxonomy" id="55583"/>
    <lineage>
        <taxon>Bacteria</taxon>
        <taxon>Bacillati</taxon>
        <taxon>Bacillota</taxon>
        <taxon>Clostridia</taxon>
        <taxon>Eubacteriales</taxon>
        <taxon>Desulfitobacteriaceae</taxon>
        <taxon>Dehalobacter</taxon>
    </lineage>
</organism>
<evidence type="ECO:0000259" key="3">
    <source>
        <dbReference type="PROSITE" id="PS50977"/>
    </source>
</evidence>
<dbReference type="GO" id="GO:0003677">
    <property type="term" value="F:DNA binding"/>
    <property type="evidence" value="ECO:0007669"/>
    <property type="project" value="UniProtKB-UniRule"/>
</dbReference>
<feature type="DNA-binding region" description="H-T-H motif" evidence="2">
    <location>
        <begin position="34"/>
        <end position="53"/>
    </location>
</feature>
<dbReference type="PROSITE" id="PS50977">
    <property type="entry name" value="HTH_TETR_2"/>
    <property type="match status" value="1"/>
</dbReference>
<dbReference type="PANTHER" id="PTHR43479">
    <property type="entry name" value="ACREF/ENVCD OPERON REPRESSOR-RELATED"/>
    <property type="match status" value="1"/>
</dbReference>
<reference evidence="4 5" key="1">
    <citation type="submission" date="2019-12" db="EMBL/GenBank/DDBJ databases">
        <title>Sequence classification of anaerobic respiratory reductive dehalogenases: First we see many, then we see few.</title>
        <authorList>
            <person name="Molenda O."/>
            <person name="Puentes Jacome L.A."/>
            <person name="Cao X."/>
            <person name="Nesbo C.L."/>
            <person name="Tang S."/>
            <person name="Morson N."/>
            <person name="Patron J."/>
            <person name="Lomheim L."/>
            <person name="Wishart D.S."/>
            <person name="Edwards E.A."/>
        </authorList>
    </citation>
    <scope>NUCLEOTIDE SEQUENCE [LARGE SCALE GENOMIC DNA]</scope>
    <source>
        <strain evidence="4 5">12DCA</strain>
    </source>
</reference>
<dbReference type="RefSeq" id="WP_158208467.1">
    <property type="nucleotide sequence ID" value="NZ_CP046996.1"/>
</dbReference>
<evidence type="ECO:0000313" key="4">
    <source>
        <dbReference type="EMBL" id="QHA01186.1"/>
    </source>
</evidence>
<evidence type="ECO:0000313" key="5">
    <source>
        <dbReference type="Proteomes" id="UP000430508"/>
    </source>
</evidence>